<name>A0A2W5TCW6_9BACT</name>
<evidence type="ECO:0000313" key="1">
    <source>
        <dbReference type="EMBL" id="PZR13309.1"/>
    </source>
</evidence>
<dbReference type="Pfam" id="PF04237">
    <property type="entry name" value="YjbR"/>
    <property type="match status" value="1"/>
</dbReference>
<dbReference type="InterPro" id="IPR058532">
    <property type="entry name" value="YjbR/MT2646/Rv2570-like"/>
</dbReference>
<organism evidence="1 2">
    <name type="scientific">Archangium gephyra</name>
    <dbReference type="NCBI Taxonomy" id="48"/>
    <lineage>
        <taxon>Bacteria</taxon>
        <taxon>Pseudomonadati</taxon>
        <taxon>Myxococcota</taxon>
        <taxon>Myxococcia</taxon>
        <taxon>Myxococcales</taxon>
        <taxon>Cystobacterineae</taxon>
        <taxon>Archangiaceae</taxon>
        <taxon>Archangium</taxon>
    </lineage>
</organism>
<dbReference type="EMBL" id="QFQP01000010">
    <property type="protein sequence ID" value="PZR13309.1"/>
    <property type="molecule type" value="Genomic_DNA"/>
</dbReference>
<comment type="caution">
    <text evidence="1">The sequence shown here is derived from an EMBL/GenBank/DDBJ whole genome shotgun (WGS) entry which is preliminary data.</text>
</comment>
<evidence type="ECO:0008006" key="3">
    <source>
        <dbReference type="Google" id="ProtNLM"/>
    </source>
</evidence>
<dbReference type="SUPFAM" id="SSF142906">
    <property type="entry name" value="YjbR-like"/>
    <property type="match status" value="1"/>
</dbReference>
<dbReference type="Gene3D" id="3.90.1150.30">
    <property type="match status" value="1"/>
</dbReference>
<sequence length="133" mass="14431">MATRKKKTSAADELRAFGLEYPGAHLKSPWPGHKDLAVKDKTFAYLSVDGEPFSISCKLPASSVMALTLPFTSPTEYGLGKSGWVTAKFDDGEAVPLELFKQWIDESYRAQAPSKLVAARDGATAPKTKKPGR</sequence>
<gene>
    <name evidence="1" type="ORF">DI536_13570</name>
</gene>
<evidence type="ECO:0000313" key="2">
    <source>
        <dbReference type="Proteomes" id="UP000249061"/>
    </source>
</evidence>
<dbReference type="AlphaFoldDB" id="A0A2W5TCW6"/>
<dbReference type="InterPro" id="IPR038056">
    <property type="entry name" value="YjbR-like_sf"/>
</dbReference>
<accession>A0A2W5TCW6</accession>
<reference evidence="1 2" key="1">
    <citation type="submission" date="2017-08" db="EMBL/GenBank/DDBJ databases">
        <title>Infants hospitalized years apart are colonized by the same room-sourced microbial strains.</title>
        <authorList>
            <person name="Brooks B."/>
            <person name="Olm M.R."/>
            <person name="Firek B.A."/>
            <person name="Baker R."/>
            <person name="Thomas B.C."/>
            <person name="Morowitz M.J."/>
            <person name="Banfield J.F."/>
        </authorList>
    </citation>
    <scope>NUCLEOTIDE SEQUENCE [LARGE SCALE GENOMIC DNA]</scope>
    <source>
        <strain evidence="1">S2_003_000_R2_14</strain>
    </source>
</reference>
<dbReference type="Proteomes" id="UP000249061">
    <property type="component" value="Unassembled WGS sequence"/>
</dbReference>
<proteinExistence type="predicted"/>
<protein>
    <recommendedName>
        <fullName evidence="3">DifB protein</fullName>
    </recommendedName>
</protein>